<keyword evidence="12" id="KW-1185">Reference proteome</keyword>
<dbReference type="Gene3D" id="6.10.250.940">
    <property type="match status" value="1"/>
</dbReference>
<gene>
    <name evidence="11" type="ORF">CEURO_LOCUS1483</name>
</gene>
<dbReference type="EC" id="3.4.16.-" evidence="10"/>
<keyword evidence="9" id="KW-0325">Glycoprotein</keyword>
<comment type="caution">
    <text evidence="11">The sequence shown here is derived from an EMBL/GenBank/DDBJ whole genome shotgun (WGS) entry which is preliminary data.</text>
</comment>
<keyword evidence="6 10" id="KW-0732">Signal</keyword>
<feature type="chain" id="PRO_5040529693" description="Carboxypeptidase" evidence="10">
    <location>
        <begin position="29"/>
        <end position="494"/>
    </location>
</feature>
<accession>A0A9P0YIY0</accession>
<dbReference type="FunFam" id="3.40.50.1820:FF:000030">
    <property type="entry name" value="Carboxypeptidase"/>
    <property type="match status" value="1"/>
</dbReference>
<dbReference type="OrthoDB" id="443318at2759"/>
<sequence>MDITIKTMLSLSVILVSWLLLLLDPSIAQSYSQQDASDDDSSSSLLKAAAKDLVTDKLPGQPAAVGFKHYAGYVTVNETNGRSLFYWFFESSTSPQQKPLLLWLNGGPGCSSVGYGASQEIGPFLIDGNGSRLAINPYSWNIEANILFLESPIGVGFSYTNTSTDYVKLGDKLATSDAYTFLNNWFQKFPTYRNQSFYIGGESYAGKYIPELADLIVGKNKDPSNTLHIQLKGIMMGNPETNDAEDWRGIVDYTWSHAIISDETYKIVKDNCDFNSSDLWSNKTCGDALDEMYKQYHEIDIYSIYTPKCLKSVNSSSQVTFTASSSSPKKVPKRRYGSGFDPCLDDYTTSYYNRGDVQKTLHASDGLHVKKWSICNDSIFNKWDWEQSPQSVLPIYRNLMAAGIKIWVYSGDVDGRVPVLSTRYSIGALDLPVTKPWRPWYYGNQVSGWVQEYEGLTFATFRGAGHDVPTFKPAESLTLFSSFISGRPLPLQRY</sequence>
<dbReference type="PRINTS" id="PR00724">
    <property type="entry name" value="CRBOXYPTASEC"/>
</dbReference>
<evidence type="ECO:0000256" key="8">
    <source>
        <dbReference type="ARBA" id="ARBA00023157"/>
    </source>
</evidence>
<keyword evidence="3" id="KW-0964">Secreted</keyword>
<dbReference type="GO" id="GO:0006508">
    <property type="term" value="P:proteolysis"/>
    <property type="evidence" value="ECO:0007669"/>
    <property type="project" value="UniProtKB-KW"/>
</dbReference>
<dbReference type="InterPro" id="IPR001563">
    <property type="entry name" value="Peptidase_S10"/>
</dbReference>
<dbReference type="PANTHER" id="PTHR11802">
    <property type="entry name" value="SERINE PROTEASE FAMILY S10 SERINE CARBOXYPEPTIDASE"/>
    <property type="match status" value="1"/>
</dbReference>
<evidence type="ECO:0000256" key="6">
    <source>
        <dbReference type="ARBA" id="ARBA00022729"/>
    </source>
</evidence>
<dbReference type="GO" id="GO:0004185">
    <property type="term" value="F:serine-type carboxypeptidase activity"/>
    <property type="evidence" value="ECO:0007669"/>
    <property type="project" value="UniProtKB-UniRule"/>
</dbReference>
<dbReference type="Pfam" id="PF00450">
    <property type="entry name" value="Peptidase_S10"/>
    <property type="match status" value="1"/>
</dbReference>
<name>A0A9P0YIY0_CUSEU</name>
<dbReference type="EMBL" id="CAMAPE010000004">
    <property type="protein sequence ID" value="CAH9059873.1"/>
    <property type="molecule type" value="Genomic_DNA"/>
</dbReference>
<dbReference type="GO" id="GO:0005576">
    <property type="term" value="C:extracellular region"/>
    <property type="evidence" value="ECO:0007669"/>
    <property type="project" value="UniProtKB-SubCell"/>
</dbReference>
<evidence type="ECO:0000256" key="1">
    <source>
        <dbReference type="ARBA" id="ARBA00004613"/>
    </source>
</evidence>
<dbReference type="SUPFAM" id="SSF53474">
    <property type="entry name" value="alpha/beta-Hydrolases"/>
    <property type="match status" value="1"/>
</dbReference>
<evidence type="ECO:0000313" key="12">
    <source>
        <dbReference type="Proteomes" id="UP001152484"/>
    </source>
</evidence>
<evidence type="ECO:0000256" key="3">
    <source>
        <dbReference type="ARBA" id="ARBA00022525"/>
    </source>
</evidence>
<organism evidence="11 12">
    <name type="scientific">Cuscuta europaea</name>
    <name type="common">European dodder</name>
    <dbReference type="NCBI Taxonomy" id="41803"/>
    <lineage>
        <taxon>Eukaryota</taxon>
        <taxon>Viridiplantae</taxon>
        <taxon>Streptophyta</taxon>
        <taxon>Embryophyta</taxon>
        <taxon>Tracheophyta</taxon>
        <taxon>Spermatophyta</taxon>
        <taxon>Magnoliopsida</taxon>
        <taxon>eudicotyledons</taxon>
        <taxon>Gunneridae</taxon>
        <taxon>Pentapetalae</taxon>
        <taxon>asterids</taxon>
        <taxon>lamiids</taxon>
        <taxon>Solanales</taxon>
        <taxon>Convolvulaceae</taxon>
        <taxon>Cuscuteae</taxon>
        <taxon>Cuscuta</taxon>
        <taxon>Cuscuta subgen. Cuscuta</taxon>
    </lineage>
</organism>
<dbReference type="GO" id="GO:0005773">
    <property type="term" value="C:vacuole"/>
    <property type="evidence" value="ECO:0007669"/>
    <property type="project" value="TreeGrafter"/>
</dbReference>
<dbReference type="InterPro" id="IPR018202">
    <property type="entry name" value="Ser_caboxypep_ser_AS"/>
</dbReference>
<dbReference type="PANTHER" id="PTHR11802:SF15">
    <property type="entry name" value="SERINE CARBOXYPEPTIDASE-LIKE 32"/>
    <property type="match status" value="1"/>
</dbReference>
<evidence type="ECO:0000256" key="4">
    <source>
        <dbReference type="ARBA" id="ARBA00022645"/>
    </source>
</evidence>
<evidence type="ECO:0000313" key="11">
    <source>
        <dbReference type="EMBL" id="CAH9059873.1"/>
    </source>
</evidence>
<comment type="subcellular location">
    <subcellularLocation>
        <location evidence="1">Secreted</location>
    </subcellularLocation>
</comment>
<keyword evidence="8" id="KW-1015">Disulfide bond</keyword>
<evidence type="ECO:0000256" key="9">
    <source>
        <dbReference type="ARBA" id="ARBA00023180"/>
    </source>
</evidence>
<dbReference type="Gene3D" id="3.40.50.1820">
    <property type="entry name" value="alpha/beta hydrolase"/>
    <property type="match status" value="1"/>
</dbReference>
<evidence type="ECO:0000256" key="10">
    <source>
        <dbReference type="RuleBase" id="RU361156"/>
    </source>
</evidence>
<protein>
    <recommendedName>
        <fullName evidence="10">Carboxypeptidase</fullName>
        <ecNumber evidence="10">3.4.16.-</ecNumber>
    </recommendedName>
</protein>
<proteinExistence type="inferred from homology"/>
<dbReference type="InterPro" id="IPR029058">
    <property type="entry name" value="AB_hydrolase_fold"/>
</dbReference>
<dbReference type="Gene3D" id="3.40.50.11320">
    <property type="match status" value="1"/>
</dbReference>
<evidence type="ECO:0000256" key="2">
    <source>
        <dbReference type="ARBA" id="ARBA00009431"/>
    </source>
</evidence>
<reference evidence="11" key="1">
    <citation type="submission" date="2022-07" db="EMBL/GenBank/DDBJ databases">
        <authorList>
            <person name="Macas J."/>
            <person name="Novak P."/>
            <person name="Neumann P."/>
        </authorList>
    </citation>
    <scope>NUCLEOTIDE SEQUENCE</scope>
</reference>
<dbReference type="PROSITE" id="PS00131">
    <property type="entry name" value="CARBOXYPEPT_SER_SER"/>
    <property type="match status" value="1"/>
</dbReference>
<keyword evidence="7 10" id="KW-0378">Hydrolase</keyword>
<keyword evidence="4 10" id="KW-0121">Carboxypeptidase</keyword>
<comment type="similarity">
    <text evidence="2 10">Belongs to the peptidase S10 family.</text>
</comment>
<dbReference type="Proteomes" id="UP001152484">
    <property type="component" value="Unassembled WGS sequence"/>
</dbReference>
<feature type="signal peptide" evidence="10">
    <location>
        <begin position="1"/>
        <end position="28"/>
    </location>
</feature>
<evidence type="ECO:0000256" key="7">
    <source>
        <dbReference type="ARBA" id="ARBA00022801"/>
    </source>
</evidence>
<dbReference type="FunFam" id="3.40.50.11320:FF:000001">
    <property type="entry name" value="Carboxypeptidase"/>
    <property type="match status" value="1"/>
</dbReference>
<evidence type="ECO:0000256" key="5">
    <source>
        <dbReference type="ARBA" id="ARBA00022670"/>
    </source>
</evidence>
<keyword evidence="5 10" id="KW-0645">Protease</keyword>
<dbReference type="AlphaFoldDB" id="A0A9P0YIY0"/>